<dbReference type="AlphaFoldDB" id="A0A135L6J5"/>
<dbReference type="SUPFAM" id="SSF82693">
    <property type="entry name" value="Multidrug efflux transporter AcrB pore domain, PN1, PN2, PC1 and PC2 subdomains"/>
    <property type="match status" value="3"/>
</dbReference>
<dbReference type="GO" id="GO:0005886">
    <property type="term" value="C:plasma membrane"/>
    <property type="evidence" value="ECO:0007669"/>
    <property type="project" value="TreeGrafter"/>
</dbReference>
<protein>
    <recommendedName>
        <fullName evidence="4">Multidrug ABC transporter</fullName>
    </recommendedName>
</protein>
<keyword evidence="3" id="KW-1185">Reference proteome</keyword>
<feature type="transmembrane region" description="Helical" evidence="1">
    <location>
        <begin position="537"/>
        <end position="556"/>
    </location>
</feature>
<dbReference type="EMBL" id="LSKU01000001">
    <property type="protein sequence ID" value="KXG44631.1"/>
    <property type="molecule type" value="Genomic_DNA"/>
</dbReference>
<dbReference type="PANTHER" id="PTHR32063:SF0">
    <property type="entry name" value="SWARMING MOTILITY PROTEIN SWRC"/>
    <property type="match status" value="1"/>
</dbReference>
<dbReference type="GO" id="GO:0042910">
    <property type="term" value="F:xenobiotic transmembrane transporter activity"/>
    <property type="evidence" value="ECO:0007669"/>
    <property type="project" value="TreeGrafter"/>
</dbReference>
<feature type="transmembrane region" description="Helical" evidence="1">
    <location>
        <begin position="12"/>
        <end position="33"/>
    </location>
</feature>
<gene>
    <name evidence="2" type="ORF">U473_11825</name>
</gene>
<dbReference type="STRING" id="1413211.U473_11825"/>
<dbReference type="SUPFAM" id="SSF82714">
    <property type="entry name" value="Multidrug efflux transporter AcrB TolC docking domain, DN and DC subdomains"/>
    <property type="match status" value="2"/>
</dbReference>
<dbReference type="Gene3D" id="3.30.70.1440">
    <property type="entry name" value="Multidrug efflux transporter AcrB pore domain"/>
    <property type="match status" value="1"/>
</dbReference>
<name>A0A135L6J5_9BACI</name>
<feature type="transmembrane region" description="Helical" evidence="1">
    <location>
        <begin position="384"/>
        <end position="409"/>
    </location>
</feature>
<feature type="transmembrane region" description="Helical" evidence="1">
    <location>
        <begin position="890"/>
        <end position="912"/>
    </location>
</feature>
<evidence type="ECO:0000313" key="3">
    <source>
        <dbReference type="Proteomes" id="UP000070352"/>
    </source>
</evidence>
<dbReference type="PANTHER" id="PTHR32063">
    <property type="match status" value="1"/>
</dbReference>
<feature type="transmembrane region" description="Helical" evidence="1">
    <location>
        <begin position="358"/>
        <end position="378"/>
    </location>
</feature>
<sequence length="1042" mass="114069">MKLVDVSVKRPIGVIMIVLAIILMGTISLRNLAIDLYPKLNLPISVVMTEYEGAAPQEVEKLVTKPLEGSLGTIEGIKKLQSTSAPGQSLIILQFDWGSNMDEKINSMRDKLDLVTSFLPEEAGKPLVLKLDPTAIPIMRLSVSGDLDQNRLTQIAEDVIKPRLERTPGVANVSLLGSKQKEVKVEVSPVYLNGYGISINQITQILGSENLSATAGTLQKGDQELQLRINGEFENIDQIKNVLIPLPKGGTVKLQDIAKITEVDKKITEITKVSGKPSLTFDISKKSDGNTIKVSDELYQSMEGIEKVLPQGVHLDTVYDLSVFIRQSVYNVLRNLIVGGLLAIIILYLFLKNLRSTLVIGIAMPIAVISTFNLIYFTGESLNLLTLGGLALGIGMMVDSAIVILENIFRYREQGYEMMEAAQEGSKEVAPAVIASALTTVAVFIPIVFVKGLAAELFRPLALTVSFSLLASLIASLTIVPMLSARLLKKGEKEPNIAQGFKGVLYKVLFAFERLMNKVYDKYRSALKWSLGHRKTVVFGTLALVVATFALVPLVGTEFIPTMDQGEINIDVTLPQGTLLQETDQTVANIESKLSGIPEVKTVFTSAGNGGAFAMGIGNSNIGNLYVKLVPLAERDRSTDEVMEEIRQVTKKIPGAEVKVSQIQSGGFGSGSPISIMISGDDLTVLEQLAEQVKAEVMQVEGTRNVESSVDEGRPEMQILVDRDKASLYGLNFAQIMSSVKTGFNGQVATRYRNEGREIDVRVTLPEEYKKDMNQVGEMLLQTPFGTQIPLKEVASIVQVKGPTQIEREDQKRKVTITSDLVGRDLGSVTKDIQAKLDQLHLPDGYMYEMGGQVKDMADAFGDLQYALILAIFLVYMVMAVQFEAITYPFIIMFSMPATFIGIVVGLVITGWPLSIPAFIGVIMLAGIVVNNAIVLVDYINILRKRGMERKEAILKAGPNRLRPILMTTLTTILGLIPLMLGIGEGAETQAPLATVMVFGLSFSTLVTLLLVPVMYLYIDDFENWVKRKWFGGRSKKHVRTS</sequence>
<dbReference type="Pfam" id="PF00873">
    <property type="entry name" value="ACR_tran"/>
    <property type="match status" value="1"/>
</dbReference>
<reference evidence="2 3" key="1">
    <citation type="submission" date="2016-02" db="EMBL/GenBank/DDBJ databases">
        <title>Draft Genome for Tepidibacillus decaturensis nov. sp. Strain Z9, an Anaerobic, Moderately Thermophilic and Heterotrophic Bacterium from Deep Subsurface of the Illinois Basin, USA.</title>
        <authorList>
            <person name="Dong Y."/>
            <person name="Chang J.Y."/>
            <person name="Sanford R."/>
            <person name="Fouke B.W."/>
        </authorList>
    </citation>
    <scope>NUCLEOTIDE SEQUENCE [LARGE SCALE GENOMIC DNA]</scope>
    <source>
        <strain evidence="2 3">Z9</strain>
    </source>
</reference>
<dbReference type="RefSeq" id="WP_068726577.1">
    <property type="nucleotide sequence ID" value="NZ_LSKU01000001.1"/>
</dbReference>
<accession>A0A135L6J5</accession>
<feature type="transmembrane region" description="Helical" evidence="1">
    <location>
        <begin position="918"/>
        <end position="943"/>
    </location>
</feature>
<proteinExistence type="predicted"/>
<dbReference type="PRINTS" id="PR00702">
    <property type="entry name" value="ACRIFLAVINRP"/>
</dbReference>
<evidence type="ECO:0008006" key="4">
    <source>
        <dbReference type="Google" id="ProtNLM"/>
    </source>
</evidence>
<feature type="transmembrane region" description="Helical" evidence="1">
    <location>
        <begin position="332"/>
        <end position="351"/>
    </location>
</feature>
<feature type="transmembrane region" description="Helical" evidence="1">
    <location>
        <begin position="429"/>
        <end position="449"/>
    </location>
</feature>
<evidence type="ECO:0000256" key="1">
    <source>
        <dbReference type="SAM" id="Phobius"/>
    </source>
</evidence>
<dbReference type="InterPro" id="IPR001036">
    <property type="entry name" value="Acrflvin-R"/>
</dbReference>
<feature type="transmembrane region" description="Helical" evidence="1">
    <location>
        <begin position="996"/>
        <end position="1019"/>
    </location>
</feature>
<keyword evidence="1" id="KW-0812">Transmembrane</keyword>
<keyword evidence="1" id="KW-0472">Membrane</keyword>
<dbReference type="Gene3D" id="3.30.70.1430">
    <property type="entry name" value="Multidrug efflux transporter AcrB pore domain"/>
    <property type="match status" value="2"/>
</dbReference>
<organism evidence="2 3">
    <name type="scientific">Tepidibacillus decaturensis</name>
    <dbReference type="NCBI Taxonomy" id="1413211"/>
    <lineage>
        <taxon>Bacteria</taxon>
        <taxon>Bacillati</taxon>
        <taxon>Bacillota</taxon>
        <taxon>Bacilli</taxon>
        <taxon>Bacillales</taxon>
        <taxon>Bacillaceae</taxon>
        <taxon>Tepidibacillus</taxon>
    </lineage>
</organism>
<comment type="caution">
    <text evidence="2">The sequence shown here is derived from an EMBL/GenBank/DDBJ whole genome shotgun (WGS) entry which is preliminary data.</text>
</comment>
<dbReference type="SUPFAM" id="SSF82866">
    <property type="entry name" value="Multidrug efflux transporter AcrB transmembrane domain"/>
    <property type="match status" value="2"/>
</dbReference>
<dbReference type="Proteomes" id="UP000070352">
    <property type="component" value="Unassembled WGS sequence"/>
</dbReference>
<feature type="transmembrane region" description="Helical" evidence="1">
    <location>
        <begin position="461"/>
        <end position="483"/>
    </location>
</feature>
<dbReference type="Gene3D" id="1.20.1640.10">
    <property type="entry name" value="Multidrug efflux transporter AcrB transmembrane domain"/>
    <property type="match status" value="2"/>
</dbReference>
<dbReference type="InterPro" id="IPR027463">
    <property type="entry name" value="AcrB_DN_DC_subdom"/>
</dbReference>
<dbReference type="Gene3D" id="3.30.70.1320">
    <property type="entry name" value="Multidrug efflux transporter AcrB pore domain like"/>
    <property type="match status" value="1"/>
</dbReference>
<feature type="transmembrane region" description="Helical" evidence="1">
    <location>
        <begin position="964"/>
        <end position="984"/>
    </location>
</feature>
<dbReference type="OrthoDB" id="9757876at2"/>
<feature type="transmembrane region" description="Helical" evidence="1">
    <location>
        <begin position="864"/>
        <end position="883"/>
    </location>
</feature>
<keyword evidence="1" id="KW-1133">Transmembrane helix</keyword>
<dbReference type="Gene3D" id="3.30.2090.10">
    <property type="entry name" value="Multidrug efflux transporter AcrB TolC docking domain, DN and DC subdomains"/>
    <property type="match status" value="2"/>
</dbReference>
<evidence type="ECO:0000313" key="2">
    <source>
        <dbReference type="EMBL" id="KXG44631.1"/>
    </source>
</evidence>